<protein>
    <submittedName>
        <fullName evidence="1">Putative ovule protein</fullName>
    </submittedName>
</protein>
<name>A0A0V0H1Y1_SOLCH</name>
<proteinExistence type="predicted"/>
<dbReference type="EMBL" id="GEDG01026598">
    <property type="protein sequence ID" value="JAP14415.1"/>
    <property type="molecule type" value="Transcribed_RNA"/>
</dbReference>
<sequence>LLFLSLTVSAKPLFLFLQPTVWVFFRQTSSLSLSLTYTQKLTQTISPSFCSSLSSQPPTQILTSAQPCLHIDSSAFSVISSCKVFCN</sequence>
<accession>A0A0V0H1Y1</accession>
<organism evidence="1">
    <name type="scientific">Solanum chacoense</name>
    <name type="common">Chaco potato</name>
    <dbReference type="NCBI Taxonomy" id="4108"/>
    <lineage>
        <taxon>Eukaryota</taxon>
        <taxon>Viridiplantae</taxon>
        <taxon>Streptophyta</taxon>
        <taxon>Embryophyta</taxon>
        <taxon>Tracheophyta</taxon>
        <taxon>Spermatophyta</taxon>
        <taxon>Magnoliopsida</taxon>
        <taxon>eudicotyledons</taxon>
        <taxon>Gunneridae</taxon>
        <taxon>Pentapetalae</taxon>
        <taxon>asterids</taxon>
        <taxon>lamiids</taxon>
        <taxon>Solanales</taxon>
        <taxon>Solanaceae</taxon>
        <taxon>Solanoideae</taxon>
        <taxon>Solaneae</taxon>
        <taxon>Solanum</taxon>
    </lineage>
</organism>
<reference evidence="1" key="1">
    <citation type="submission" date="2015-12" db="EMBL/GenBank/DDBJ databases">
        <title>Gene expression during late stages of embryo sac development: a critical building block for successful pollen-pistil interactions.</title>
        <authorList>
            <person name="Liu Y."/>
            <person name="Joly V."/>
            <person name="Sabar M."/>
            <person name="Matton D.P."/>
        </authorList>
    </citation>
    <scope>NUCLEOTIDE SEQUENCE</scope>
</reference>
<evidence type="ECO:0000313" key="1">
    <source>
        <dbReference type="EMBL" id="JAP14415.1"/>
    </source>
</evidence>
<feature type="non-terminal residue" evidence="1">
    <location>
        <position position="1"/>
    </location>
</feature>
<dbReference type="AlphaFoldDB" id="A0A0V0H1Y1"/>